<evidence type="ECO:0000313" key="3">
    <source>
        <dbReference type="Proteomes" id="UP000318126"/>
    </source>
</evidence>
<evidence type="ECO:0000313" key="2">
    <source>
        <dbReference type="EMBL" id="TRY15511.1"/>
    </source>
</evidence>
<name>A0A553JSZ4_SHEHA</name>
<dbReference type="PANTHER" id="PTHR43031:SF16">
    <property type="entry name" value="OXIDOREDUCTASE"/>
    <property type="match status" value="1"/>
</dbReference>
<dbReference type="InterPro" id="IPR001763">
    <property type="entry name" value="Rhodanese-like_dom"/>
</dbReference>
<evidence type="ECO:0000259" key="1">
    <source>
        <dbReference type="PROSITE" id="PS50206"/>
    </source>
</evidence>
<dbReference type="OrthoDB" id="9791096at2"/>
<dbReference type="CDD" id="cd00158">
    <property type="entry name" value="RHOD"/>
    <property type="match status" value="1"/>
</dbReference>
<dbReference type="RefSeq" id="WP_143563549.1">
    <property type="nucleotide sequence ID" value="NZ_BMPL01000009.1"/>
</dbReference>
<dbReference type="EMBL" id="VKGK01000004">
    <property type="protein sequence ID" value="TRY15511.1"/>
    <property type="molecule type" value="Genomic_DNA"/>
</dbReference>
<gene>
    <name evidence="2" type="ORF">FN961_05495</name>
</gene>
<dbReference type="PANTHER" id="PTHR43031">
    <property type="entry name" value="FAD-DEPENDENT OXIDOREDUCTASE"/>
    <property type="match status" value="1"/>
</dbReference>
<dbReference type="InterPro" id="IPR050229">
    <property type="entry name" value="GlpE_sulfurtransferase"/>
</dbReference>
<feature type="domain" description="Rhodanese" evidence="1">
    <location>
        <begin position="29"/>
        <end position="106"/>
    </location>
</feature>
<protein>
    <submittedName>
        <fullName evidence="2">Rhodanese-like domain-containing protein</fullName>
    </submittedName>
</protein>
<organism evidence="2 3">
    <name type="scientific">Shewanella hanedai</name>
    <name type="common">Alteromonas hanedai</name>
    <dbReference type="NCBI Taxonomy" id="25"/>
    <lineage>
        <taxon>Bacteria</taxon>
        <taxon>Pseudomonadati</taxon>
        <taxon>Pseudomonadota</taxon>
        <taxon>Gammaproteobacteria</taxon>
        <taxon>Alteromonadales</taxon>
        <taxon>Shewanellaceae</taxon>
        <taxon>Shewanella</taxon>
    </lineage>
</organism>
<dbReference type="Proteomes" id="UP000318126">
    <property type="component" value="Unassembled WGS sequence"/>
</dbReference>
<sequence length="115" mass="12406">MLKTIADLLVETKLTIQCINAEEAAVKCKEMQGALIDVREPVEAAQQAVNGAILVPRGILEMKMLTLYPDADKAIFVHCASGVRACLAAEQLVRMGYNNVWAITCKLDAICAANS</sequence>
<keyword evidence="3" id="KW-1185">Reference proteome</keyword>
<dbReference type="Gene3D" id="3.40.250.10">
    <property type="entry name" value="Rhodanese-like domain"/>
    <property type="match status" value="1"/>
</dbReference>
<comment type="caution">
    <text evidence="2">The sequence shown here is derived from an EMBL/GenBank/DDBJ whole genome shotgun (WGS) entry which is preliminary data.</text>
</comment>
<dbReference type="AlphaFoldDB" id="A0A553JSZ4"/>
<dbReference type="SUPFAM" id="SSF52821">
    <property type="entry name" value="Rhodanese/Cell cycle control phosphatase"/>
    <property type="match status" value="1"/>
</dbReference>
<dbReference type="Pfam" id="PF00581">
    <property type="entry name" value="Rhodanese"/>
    <property type="match status" value="1"/>
</dbReference>
<proteinExistence type="predicted"/>
<reference evidence="3" key="1">
    <citation type="submission" date="2019-07" db="EMBL/GenBank/DDBJ databases">
        <title>Shewanella sp. YLB-08 draft genomic sequence.</title>
        <authorList>
            <person name="Yu L."/>
        </authorList>
    </citation>
    <scope>NUCLEOTIDE SEQUENCE [LARGE SCALE GENOMIC DNA]</scope>
    <source>
        <strain evidence="3">JCM 20706</strain>
    </source>
</reference>
<dbReference type="InterPro" id="IPR036873">
    <property type="entry name" value="Rhodanese-like_dom_sf"/>
</dbReference>
<accession>A0A553JSZ4</accession>
<dbReference type="PROSITE" id="PS50206">
    <property type="entry name" value="RHODANESE_3"/>
    <property type="match status" value="1"/>
</dbReference>